<keyword evidence="1" id="KW-1133">Transmembrane helix</keyword>
<organism evidence="2 3">
    <name type="scientific">Actinomadura rudentiformis</name>
    <dbReference type="NCBI Taxonomy" id="359158"/>
    <lineage>
        <taxon>Bacteria</taxon>
        <taxon>Bacillati</taxon>
        <taxon>Actinomycetota</taxon>
        <taxon>Actinomycetes</taxon>
        <taxon>Streptosporangiales</taxon>
        <taxon>Thermomonosporaceae</taxon>
        <taxon>Actinomadura</taxon>
    </lineage>
</organism>
<evidence type="ECO:0000313" key="3">
    <source>
        <dbReference type="Proteomes" id="UP000468735"/>
    </source>
</evidence>
<feature type="transmembrane region" description="Helical" evidence="1">
    <location>
        <begin position="311"/>
        <end position="333"/>
    </location>
</feature>
<feature type="transmembrane region" description="Helical" evidence="1">
    <location>
        <begin position="159"/>
        <end position="179"/>
    </location>
</feature>
<dbReference type="EMBL" id="WBMT01000020">
    <property type="protein sequence ID" value="KAB2342968.1"/>
    <property type="molecule type" value="Genomic_DNA"/>
</dbReference>
<dbReference type="GO" id="GO:0005886">
    <property type="term" value="C:plasma membrane"/>
    <property type="evidence" value="ECO:0007669"/>
    <property type="project" value="UniProtKB-SubCell"/>
</dbReference>
<reference evidence="2 3" key="1">
    <citation type="submission" date="2019-09" db="EMBL/GenBank/DDBJ databases">
        <title>Actinomadura physcomitrii sp. nov., a novel actinomycete isolated from moss [Physcomitrium sphaericum (Ludw) Fuernr].</title>
        <authorList>
            <person name="Zhuang X."/>
            <person name="Liu C."/>
        </authorList>
    </citation>
    <scope>NUCLEOTIDE SEQUENCE [LARGE SCALE GENOMIC DNA]</scope>
    <source>
        <strain evidence="2 3">HMC1</strain>
    </source>
</reference>
<feature type="transmembrane region" description="Helical" evidence="1">
    <location>
        <begin position="186"/>
        <end position="204"/>
    </location>
</feature>
<proteinExistence type="predicted"/>
<feature type="transmembrane region" description="Helical" evidence="1">
    <location>
        <begin position="12"/>
        <end position="29"/>
    </location>
</feature>
<comment type="caution">
    <text evidence="2">The sequence shown here is derived from an EMBL/GenBank/DDBJ whole genome shotgun (WGS) entry which is preliminary data.</text>
</comment>
<feature type="transmembrane region" description="Helical" evidence="1">
    <location>
        <begin position="111"/>
        <end position="139"/>
    </location>
</feature>
<keyword evidence="3" id="KW-1185">Reference proteome</keyword>
<evidence type="ECO:0000313" key="2">
    <source>
        <dbReference type="EMBL" id="KAB2342968.1"/>
    </source>
</evidence>
<dbReference type="RefSeq" id="WP_151566351.1">
    <property type="nucleotide sequence ID" value="NZ_WBMT01000020.1"/>
</dbReference>
<gene>
    <name evidence="2" type="ORF">F8566_36020</name>
</gene>
<dbReference type="AlphaFoldDB" id="A0A6H9YTE5"/>
<dbReference type="OrthoDB" id="3579673at2"/>
<feature type="transmembrane region" description="Helical" evidence="1">
    <location>
        <begin position="66"/>
        <end position="90"/>
    </location>
</feature>
<dbReference type="GO" id="GO:0140359">
    <property type="term" value="F:ABC-type transporter activity"/>
    <property type="evidence" value="ECO:0007669"/>
    <property type="project" value="InterPro"/>
</dbReference>
<keyword evidence="1" id="KW-0812">Transmembrane</keyword>
<keyword evidence="1" id="KW-0472">Membrane</keyword>
<protein>
    <submittedName>
        <fullName evidence="2">ABC transporter permease subunit</fullName>
    </submittedName>
</protein>
<accession>A0A6H9YTE5</accession>
<name>A0A6H9YTE5_9ACTN</name>
<dbReference type="Pfam" id="PF12679">
    <property type="entry name" value="ABC2_membrane_2"/>
    <property type="match status" value="1"/>
</dbReference>
<evidence type="ECO:0000256" key="1">
    <source>
        <dbReference type="SAM" id="Phobius"/>
    </source>
</evidence>
<sequence>MIWLNWRQFRLQALAAAVGLALIAVYLLYLGTEIRDAHDAYQSRCADPGDCAQAKSQFQSAYQNTLLFLAGGLGLIPVVIGAFWGAPLIARELEISTHRLVWNQSVTRRRWLICRMAFVGLAAMILTGLASLLLTWAAAPYDAVAADRFGAVEFGARNVAPIGYAFLAFILGTLVGLLVRRTLPAMAITGVVFLVLQFSVPNLVRPYLMPSEKTTLPMTTQIINEARSLGSITGAPVIGGLQVPGAPDAWISETSPLRTADGRTLGDSKFNECLDTPPKTGTGGTFGDTAACLSKLNLHVDIKYQPGSRYWQFQLIETGLYLAVSGLLILIALQRIRRA</sequence>
<dbReference type="Proteomes" id="UP000468735">
    <property type="component" value="Unassembled WGS sequence"/>
</dbReference>